<dbReference type="Pfam" id="PF13293">
    <property type="entry name" value="DUF4074"/>
    <property type="match status" value="1"/>
</dbReference>
<feature type="region of interest" description="Disordered" evidence="14">
    <location>
        <begin position="1533"/>
        <end position="1553"/>
    </location>
</feature>
<feature type="domain" description="Homeobox" evidence="15">
    <location>
        <begin position="879"/>
        <end position="924"/>
    </location>
</feature>
<dbReference type="GO" id="GO:0045944">
    <property type="term" value="P:positive regulation of transcription by RNA polymerase II"/>
    <property type="evidence" value="ECO:0007669"/>
    <property type="project" value="UniProtKB-ARBA"/>
</dbReference>
<feature type="compositionally biased region" description="Polar residues" evidence="14">
    <location>
        <begin position="1026"/>
        <end position="1046"/>
    </location>
</feature>
<dbReference type="PROSITE" id="PS00027">
    <property type="entry name" value="HOMEOBOX_1"/>
    <property type="match status" value="5"/>
</dbReference>
<keyword evidence="8 12" id="KW-0539">Nucleus</keyword>
<comment type="function">
    <text evidence="1">Sequence-specific transcription factor which is part of a developmental regulatory system that provides cells with specific positional identities on the anterior-posterior axis.</text>
</comment>
<feature type="compositionally biased region" description="Polar residues" evidence="14">
    <location>
        <begin position="463"/>
        <end position="474"/>
    </location>
</feature>
<dbReference type="PANTHER" id="PTHR45664">
    <property type="entry name" value="PROTEIN ZERKNUELLT 1-RELATED"/>
    <property type="match status" value="1"/>
</dbReference>
<dbReference type="FunFam" id="1.10.10.60:FF:000017">
    <property type="entry name" value="Homeobox protein antennapedia"/>
    <property type="match status" value="1"/>
</dbReference>
<feature type="domain" description="Homeobox" evidence="15">
    <location>
        <begin position="1383"/>
        <end position="1443"/>
    </location>
</feature>
<dbReference type="InterPro" id="IPR020479">
    <property type="entry name" value="HD_metazoa"/>
</dbReference>
<evidence type="ECO:0000313" key="17">
    <source>
        <dbReference type="Proteomes" id="UP000246464"/>
    </source>
</evidence>
<dbReference type="Pfam" id="PF00046">
    <property type="entry name" value="Homeodomain"/>
    <property type="match status" value="6"/>
</dbReference>
<feature type="DNA-binding region" description="Homeobox" evidence="12">
    <location>
        <begin position="1385"/>
        <end position="1444"/>
    </location>
</feature>
<keyword evidence="4" id="KW-0805">Transcription regulation</keyword>
<dbReference type="InterPro" id="IPR017970">
    <property type="entry name" value="Homeobox_CS"/>
</dbReference>
<keyword evidence="3" id="KW-0217">Developmental protein</keyword>
<evidence type="ECO:0000313" key="16">
    <source>
        <dbReference type="EMBL" id="AWP21853.1"/>
    </source>
</evidence>
<keyword evidence="6 12" id="KW-0371">Homeobox</keyword>
<feature type="region of interest" description="Disordered" evidence="14">
    <location>
        <begin position="456"/>
        <end position="532"/>
    </location>
</feature>
<feature type="region of interest" description="Disordered" evidence="14">
    <location>
        <begin position="1146"/>
        <end position="1170"/>
    </location>
</feature>
<accession>A0A2U9D0H1</accession>
<evidence type="ECO:0000256" key="3">
    <source>
        <dbReference type="ARBA" id="ARBA00022473"/>
    </source>
</evidence>
<comment type="similarity">
    <text evidence="9">Belongs to the Antp homeobox family. Proboscipedia subfamily.</text>
</comment>
<feature type="region of interest" description="Disordered" evidence="14">
    <location>
        <begin position="985"/>
        <end position="1091"/>
    </location>
</feature>
<feature type="compositionally biased region" description="Basic and acidic residues" evidence="14">
    <location>
        <begin position="768"/>
        <end position="783"/>
    </location>
</feature>
<feature type="DNA-binding region" description="Homeobox" evidence="12">
    <location>
        <begin position="1087"/>
        <end position="1146"/>
    </location>
</feature>
<dbReference type="PRINTS" id="PR00025">
    <property type="entry name" value="ANTENNAPEDIA"/>
</dbReference>
<feature type="region of interest" description="Disordered" evidence="14">
    <location>
        <begin position="545"/>
        <end position="569"/>
    </location>
</feature>
<evidence type="ECO:0000256" key="6">
    <source>
        <dbReference type="ARBA" id="ARBA00023155"/>
    </source>
</evidence>
<feature type="domain" description="Homeobox" evidence="15">
    <location>
        <begin position="331"/>
        <end position="391"/>
    </location>
</feature>
<feature type="domain" description="Homeobox" evidence="15">
    <location>
        <begin position="1085"/>
        <end position="1145"/>
    </location>
</feature>
<dbReference type="InterPro" id="IPR001827">
    <property type="entry name" value="Homeobox_Antennapedia_CS"/>
</dbReference>
<feature type="compositionally biased region" description="Polar residues" evidence="14">
    <location>
        <begin position="558"/>
        <end position="569"/>
    </location>
</feature>
<dbReference type="STRING" id="52904.ENSSMAP00000024804"/>
<dbReference type="GO" id="GO:0006351">
    <property type="term" value="P:DNA-templated transcription"/>
    <property type="evidence" value="ECO:0007669"/>
    <property type="project" value="InterPro"/>
</dbReference>
<dbReference type="PRINTS" id="PR00024">
    <property type="entry name" value="HOMEOBOX"/>
</dbReference>
<feature type="region of interest" description="Disordered" evidence="14">
    <location>
        <begin position="1437"/>
        <end position="1469"/>
    </location>
</feature>
<keyword evidence="5 12" id="KW-0238">DNA-binding</keyword>
<feature type="compositionally biased region" description="Polar residues" evidence="14">
    <location>
        <begin position="1060"/>
        <end position="1073"/>
    </location>
</feature>
<dbReference type="GO" id="GO:0005634">
    <property type="term" value="C:nucleus"/>
    <property type="evidence" value="ECO:0007669"/>
    <property type="project" value="UniProtKB-SubCell"/>
</dbReference>
<sequence>MSTSGTLTSYYVDSLILPESEEVSVPRYSSGPGLQHGRQPASLGDHGELGTCTFPSKPPVFGPSWSHVPAQFPGTVSSVYHHHYGHPQGPVGADSDGRYQSWLLEPMSGSLPMTGLPTTHHYGIKPEGLGTRADGALPGSHTALLLSDYANGTVATTSPVEKDALSGQTGDTSVEVEEKPALDPNNPVSNWLHASATRKKRCPYTKHQILELEKEFLFNTYLTRDRRYEVARLLNLTERQVKIWFQNRRMKMKKFNKDGAPKDDVNNAVYQSHPVFASGYGQVHDAHTLHRSPFDQSRLFADNCCHAGPGPLTSPSDKQYRTYPWMRASDPNRKRGRQTYSRYQTLELEKEFHFNRYLTRRRRVEIAHALCLSERQIKIWFQNRRMKWKKDNKGEPGPGPAANDCDIQAVMCEARGPKTEDAGSPGPEPDAAAEYGYGYNGMDLTVGRAGAGHFVGGERTPGYSPSHSAGTTPSVEPVRYTQSTSSTGTSSLSPTPDPLPCSAVASSSPVTETHSQQRAVKNSHTTPCSSSNAGTLLLGRDCVSKASPLDDEKPAGSAPTTPQNVTDSSQPQIYPWMRKLHINHDLSGPEGKRARTAYTRYQTLELEKEFHFNRYLTRRRRIEIAHALCLSERQIKIWFQNRRMKWKKDNKLKSMSMAAAVVLCFGLKSSDDLSKVTLALWLTSCPSRAAAGPVTTAHWAMIPTKQEGVGGFCGDQKNDSAIKISIVALHKLMTMSSYLINSNYIEPSFPPCDEYQQSGYIPNPGDYYERPKDTGFPHHDEPSYPRSNYTESGYDYANVPATGLEDFGDGHHAPPQPVPQSHGPRLAAAPDGGAGANASKDCSLATEAYPGVAKGKEPVVYPWMKKVHVNTVSASYNGGVPKRSRTAYTRQQALELEKEFHFNRYLTRRRRVEIAHTMCLSERQKGQPYRAEGFPLLPALLSPCSRLHVLRFALLLMKLLPVFHTLLLSPDGSVALQKPGEMAESCDRTTAIQAAQSQVHPESNQPQVPVSAPPPPSQSPGAVSQNTSNGPNQPSAKNDSPTSNGRGKQIFPWMKESRQNTKQKPTSSTSSVESCPGDKSPPGSAASKRARTAYTSAQLVELEKEFHFNRYLCRPRRVEMANLLNLTERQIKIWFQNRRMKYKKDQKGVGMMPSPGGQSPRSPVGPASGGGGGYLNSMHSLVNSVPYESQSPTSYSKPHQNAYGMATSYPPPLNSSLNNCPPSQKRYPGTDSATPEYDAHPLQGNGNYGTHMQGSPVYVGGGYIESMPNSGASVFGLTHLPHPPSANMDYNGAITMGNSQHHGTIPSLNPGSHPRHGRPRHSPDGCSQLPTASLPPEYPWMREKKAAKRNHLPTSTATAISNGPVCFSPKGSPEIAESGGGGGGSRRLRTAYTNTQLLELEKEFHFNKYLCRPRRVEIAALLDLTERQVKVWFQNRRMKHKRQTQSKENHNGEGKGPGAEDDIHSDEEDEAPLYERSGALLELDTCSFQNNSLGSAQQLHNGETMGFAAAPLNSNDKNLKHFPNPSPTVPGCMSTMGPGSASGPDNGGSPPALDVSIHDFQAFSSDSCLQLSDAASPSLSESLDSPVDISTDSFYFFSESLTTIDLQHLNY</sequence>
<name>A0A2U9D0H1_SCOMX</name>
<dbReference type="FunFam" id="1.10.10.60:FF:000820">
    <property type="match status" value="1"/>
</dbReference>
<dbReference type="FunFam" id="1.10.10.60:FF:000094">
    <property type="entry name" value="Homeobox protein Hox-A3"/>
    <property type="match status" value="1"/>
</dbReference>
<evidence type="ECO:0000256" key="5">
    <source>
        <dbReference type="ARBA" id="ARBA00023125"/>
    </source>
</evidence>
<evidence type="ECO:0000256" key="9">
    <source>
        <dbReference type="ARBA" id="ARBA00038135"/>
    </source>
</evidence>
<evidence type="ECO:0000256" key="14">
    <source>
        <dbReference type="SAM" id="MobiDB-lite"/>
    </source>
</evidence>
<feature type="domain" description="Homeobox" evidence="15">
    <location>
        <begin position="195"/>
        <end position="255"/>
    </location>
</feature>
<dbReference type="Proteomes" id="UP000246464">
    <property type="component" value="Chromosome 22"/>
</dbReference>
<dbReference type="PANTHER" id="PTHR45664:SF13">
    <property type="entry name" value="HOMEOBOX PROTEIN HOX-A3"/>
    <property type="match status" value="1"/>
</dbReference>
<protein>
    <recommendedName>
        <fullName evidence="11">Pancreas/duodenum homeobox protein 1</fullName>
    </recommendedName>
</protein>
<feature type="compositionally biased region" description="Low complexity" evidence="14">
    <location>
        <begin position="483"/>
        <end position="494"/>
    </location>
</feature>
<dbReference type="PROSITE" id="PS00032">
    <property type="entry name" value="ANTENNAPEDIA"/>
    <property type="match status" value="4"/>
</dbReference>
<evidence type="ECO:0000256" key="13">
    <source>
        <dbReference type="RuleBase" id="RU000682"/>
    </source>
</evidence>
<feature type="region of interest" description="Disordered" evidence="14">
    <location>
        <begin position="1299"/>
        <end position="1332"/>
    </location>
</feature>
<evidence type="ECO:0000256" key="11">
    <source>
        <dbReference type="ARBA" id="ARBA00040412"/>
    </source>
</evidence>
<dbReference type="FunFam" id="1.10.10.60:FF:000055">
    <property type="entry name" value="Homeobox protein Hox-A5"/>
    <property type="match status" value="1"/>
</dbReference>
<dbReference type="FunFam" id="1.10.10.60:FF:000145">
    <property type="entry name" value="homeobox protein Hox-A2"/>
    <property type="match status" value="1"/>
</dbReference>
<dbReference type="InterPro" id="IPR025281">
    <property type="entry name" value="DUF4074"/>
</dbReference>
<evidence type="ECO:0000256" key="2">
    <source>
        <dbReference type="ARBA" id="ARBA00004123"/>
    </source>
</evidence>
<keyword evidence="7" id="KW-0804">Transcription</keyword>
<dbReference type="Gene3D" id="1.10.10.60">
    <property type="entry name" value="Homeodomain-like"/>
    <property type="match status" value="6"/>
</dbReference>
<dbReference type="PROSITE" id="PS50071">
    <property type="entry name" value="HOMEOBOX_2"/>
    <property type="match status" value="6"/>
</dbReference>
<organism evidence="16 17">
    <name type="scientific">Scophthalmus maximus</name>
    <name type="common">Turbot</name>
    <name type="synonym">Psetta maxima</name>
    <dbReference type="NCBI Taxonomy" id="52904"/>
    <lineage>
        <taxon>Eukaryota</taxon>
        <taxon>Metazoa</taxon>
        <taxon>Chordata</taxon>
        <taxon>Craniata</taxon>
        <taxon>Vertebrata</taxon>
        <taxon>Euteleostomi</taxon>
        <taxon>Actinopterygii</taxon>
        <taxon>Neopterygii</taxon>
        <taxon>Teleostei</taxon>
        <taxon>Neoteleostei</taxon>
        <taxon>Acanthomorphata</taxon>
        <taxon>Carangaria</taxon>
        <taxon>Pleuronectiformes</taxon>
        <taxon>Pleuronectoidei</taxon>
        <taxon>Scophthalmidae</taxon>
        <taxon>Scophthalmus</taxon>
    </lineage>
</organism>
<dbReference type="InterPro" id="IPR001356">
    <property type="entry name" value="HD"/>
</dbReference>
<dbReference type="GO" id="GO:0000978">
    <property type="term" value="F:RNA polymerase II cis-regulatory region sequence-specific DNA binding"/>
    <property type="evidence" value="ECO:0007669"/>
    <property type="project" value="TreeGrafter"/>
</dbReference>
<evidence type="ECO:0000256" key="8">
    <source>
        <dbReference type="ARBA" id="ARBA00023242"/>
    </source>
</evidence>
<feature type="DNA-binding region" description="Homeobox" evidence="12">
    <location>
        <begin position="881"/>
        <end position="925"/>
    </location>
</feature>
<proteinExistence type="inferred from homology"/>
<gene>
    <name evidence="16" type="ORF">SMAX5B_009629</name>
</gene>
<comment type="subcellular location">
    <subcellularLocation>
        <location evidence="2 12 13">Nucleus</location>
    </subcellularLocation>
</comment>
<dbReference type="CDD" id="cd00086">
    <property type="entry name" value="homeodomain"/>
    <property type="match status" value="6"/>
</dbReference>
<dbReference type="SUPFAM" id="SSF46689">
    <property type="entry name" value="Homeodomain-like"/>
    <property type="match status" value="6"/>
</dbReference>
<evidence type="ECO:0000256" key="10">
    <source>
        <dbReference type="ARBA" id="ARBA00038297"/>
    </source>
</evidence>
<dbReference type="Pfam" id="PF04617">
    <property type="entry name" value="Hox9_act"/>
    <property type="match status" value="1"/>
</dbReference>
<evidence type="ECO:0000256" key="4">
    <source>
        <dbReference type="ARBA" id="ARBA00023015"/>
    </source>
</evidence>
<dbReference type="GO" id="GO:0001708">
    <property type="term" value="P:cell fate specification"/>
    <property type="evidence" value="ECO:0007669"/>
    <property type="project" value="UniProtKB-ARBA"/>
</dbReference>
<feature type="region of interest" description="Disordered" evidence="14">
    <location>
        <begin position="23"/>
        <end position="45"/>
    </location>
</feature>
<dbReference type="InterPro" id="IPR009057">
    <property type="entry name" value="Homeodomain-like_sf"/>
</dbReference>
<evidence type="ECO:0000256" key="12">
    <source>
        <dbReference type="PROSITE-ProRule" id="PRU00108"/>
    </source>
</evidence>
<evidence type="ECO:0000256" key="7">
    <source>
        <dbReference type="ARBA" id="ARBA00023163"/>
    </source>
</evidence>
<dbReference type="GO" id="GO:0000981">
    <property type="term" value="F:DNA-binding transcription factor activity, RNA polymerase II-specific"/>
    <property type="evidence" value="ECO:0007669"/>
    <property type="project" value="InterPro"/>
</dbReference>
<dbReference type="InterPro" id="IPR017995">
    <property type="entry name" value="Homeobox_antennapedia"/>
</dbReference>
<dbReference type="EMBL" id="CP026264">
    <property type="protein sequence ID" value="AWP21853.1"/>
    <property type="molecule type" value="Genomic_DNA"/>
</dbReference>
<dbReference type="SMART" id="SM00389">
    <property type="entry name" value="HOX"/>
    <property type="match status" value="6"/>
</dbReference>
<keyword evidence="17" id="KW-1185">Reference proteome</keyword>
<feature type="compositionally biased region" description="Polar residues" evidence="14">
    <location>
        <begin position="988"/>
        <end position="1004"/>
    </location>
</feature>
<reference evidence="16 17" key="1">
    <citation type="submission" date="2017-12" db="EMBL/GenBank/DDBJ databases">
        <title>Integrating genomic resources of turbot (Scophthalmus maximus) in depth evaluation of genetic and physical mapping variation across individuals.</title>
        <authorList>
            <person name="Martinez P."/>
        </authorList>
    </citation>
    <scope>NUCLEOTIDE SEQUENCE [LARGE SCALE GENOMIC DNA]</scope>
</reference>
<feature type="DNA-binding region" description="Homeobox" evidence="12">
    <location>
        <begin position="591"/>
        <end position="650"/>
    </location>
</feature>
<feature type="domain" description="Homeobox" evidence="15">
    <location>
        <begin position="589"/>
        <end position="649"/>
    </location>
</feature>
<comment type="similarity">
    <text evidence="10">Belongs to the Antp homeobox family. IPF1/XlHbox-8 subfamily.</text>
</comment>
<feature type="region of interest" description="Disordered" evidence="14">
    <location>
        <begin position="768"/>
        <end position="839"/>
    </location>
</feature>
<evidence type="ECO:0000256" key="1">
    <source>
        <dbReference type="ARBA" id="ARBA00003263"/>
    </source>
</evidence>
<feature type="DNA-binding region" description="Homeobox" evidence="12">
    <location>
        <begin position="333"/>
        <end position="392"/>
    </location>
</feature>
<feature type="DNA-binding region" description="Homeobox" evidence="12">
    <location>
        <begin position="197"/>
        <end position="256"/>
    </location>
</feature>
<feature type="compositionally biased region" description="Acidic residues" evidence="14">
    <location>
        <begin position="1459"/>
        <end position="1469"/>
    </location>
</feature>
<evidence type="ECO:0000259" key="15">
    <source>
        <dbReference type="PROSITE" id="PS50071"/>
    </source>
</evidence>
<feature type="compositionally biased region" description="Polar residues" evidence="14">
    <location>
        <begin position="504"/>
        <end position="532"/>
    </location>
</feature>
<dbReference type="InterPro" id="IPR006711">
    <property type="entry name" value="Hox9_activation_N"/>
</dbReference>
<feature type="compositionally biased region" description="Polar residues" evidence="14">
    <location>
        <begin position="1299"/>
        <end position="1310"/>
    </location>
</feature>